<comment type="caution">
    <text evidence="12">The sequence shown here is derived from an EMBL/GenBank/DDBJ whole genome shotgun (WGS) entry which is preliminary data.</text>
</comment>
<accession>A0A840S1M1</accession>
<dbReference type="Pfam" id="PF00664">
    <property type="entry name" value="ABC_membrane"/>
    <property type="match status" value="1"/>
</dbReference>
<keyword evidence="8 9" id="KW-0472">Membrane</keyword>
<gene>
    <name evidence="12" type="ORF">HNQ51_000715</name>
</gene>
<feature type="domain" description="ABC transporter" evidence="10">
    <location>
        <begin position="354"/>
        <end position="588"/>
    </location>
</feature>
<reference evidence="12 13" key="1">
    <citation type="submission" date="2020-08" db="EMBL/GenBank/DDBJ databases">
        <title>Genomic Encyclopedia of Type Strains, Phase IV (KMG-IV): sequencing the most valuable type-strain genomes for metagenomic binning, comparative biology and taxonomic classification.</title>
        <authorList>
            <person name="Goeker M."/>
        </authorList>
    </citation>
    <scope>NUCLEOTIDE SEQUENCE [LARGE SCALE GENOMIC DNA]</scope>
    <source>
        <strain evidence="12 13">DSM 23958</strain>
    </source>
</reference>
<dbReference type="GO" id="GO:0006879">
    <property type="term" value="P:intracellular iron ion homeostasis"/>
    <property type="evidence" value="ECO:0007669"/>
    <property type="project" value="TreeGrafter"/>
</dbReference>
<evidence type="ECO:0000256" key="8">
    <source>
        <dbReference type="ARBA" id="ARBA00023136"/>
    </source>
</evidence>
<name>A0A840S1M1_9BURK</name>
<evidence type="ECO:0000256" key="3">
    <source>
        <dbReference type="ARBA" id="ARBA00022475"/>
    </source>
</evidence>
<dbReference type="Gene3D" id="1.20.1560.10">
    <property type="entry name" value="ABC transporter type 1, transmembrane domain"/>
    <property type="match status" value="1"/>
</dbReference>
<proteinExistence type="predicted"/>
<dbReference type="Pfam" id="PF00005">
    <property type="entry name" value="ABC_tran"/>
    <property type="match status" value="1"/>
</dbReference>
<dbReference type="PROSITE" id="PS00211">
    <property type="entry name" value="ABC_TRANSPORTER_1"/>
    <property type="match status" value="1"/>
</dbReference>
<keyword evidence="5" id="KW-0547">Nucleotide-binding</keyword>
<dbReference type="InterPro" id="IPR036640">
    <property type="entry name" value="ABC1_TM_sf"/>
</dbReference>
<dbReference type="Gene3D" id="3.40.50.300">
    <property type="entry name" value="P-loop containing nucleotide triphosphate hydrolases"/>
    <property type="match status" value="1"/>
</dbReference>
<evidence type="ECO:0000259" key="10">
    <source>
        <dbReference type="PROSITE" id="PS50893"/>
    </source>
</evidence>
<dbReference type="GO" id="GO:0005886">
    <property type="term" value="C:plasma membrane"/>
    <property type="evidence" value="ECO:0007669"/>
    <property type="project" value="UniProtKB-SubCell"/>
</dbReference>
<dbReference type="InterPro" id="IPR039421">
    <property type="entry name" value="Type_1_exporter"/>
</dbReference>
<dbReference type="SUPFAM" id="SSF90123">
    <property type="entry name" value="ABC transporter transmembrane region"/>
    <property type="match status" value="1"/>
</dbReference>
<dbReference type="InterPro" id="IPR003439">
    <property type="entry name" value="ABC_transporter-like_ATP-bd"/>
</dbReference>
<dbReference type="FunFam" id="3.40.50.300:FF:000186">
    <property type="entry name" value="ATP-binding cassette sub-family B member 7, mitochondrial"/>
    <property type="match status" value="1"/>
</dbReference>
<dbReference type="GO" id="GO:0016887">
    <property type="term" value="F:ATP hydrolysis activity"/>
    <property type="evidence" value="ECO:0007669"/>
    <property type="project" value="InterPro"/>
</dbReference>
<feature type="transmembrane region" description="Helical" evidence="9">
    <location>
        <begin position="147"/>
        <end position="170"/>
    </location>
</feature>
<feature type="transmembrane region" description="Helical" evidence="9">
    <location>
        <begin position="258"/>
        <end position="278"/>
    </location>
</feature>
<keyword evidence="4 9" id="KW-0812">Transmembrane</keyword>
<dbReference type="OrthoDB" id="8554730at2"/>
<dbReference type="PROSITE" id="PS50929">
    <property type="entry name" value="ABC_TM1F"/>
    <property type="match status" value="1"/>
</dbReference>
<feature type="transmembrane region" description="Helical" evidence="9">
    <location>
        <begin position="33"/>
        <end position="54"/>
    </location>
</feature>
<evidence type="ECO:0000256" key="4">
    <source>
        <dbReference type="ARBA" id="ARBA00022692"/>
    </source>
</evidence>
<dbReference type="InterPro" id="IPR003593">
    <property type="entry name" value="AAA+_ATPase"/>
</dbReference>
<evidence type="ECO:0000256" key="5">
    <source>
        <dbReference type="ARBA" id="ARBA00022741"/>
    </source>
</evidence>
<evidence type="ECO:0000256" key="7">
    <source>
        <dbReference type="ARBA" id="ARBA00022989"/>
    </source>
</evidence>
<dbReference type="InterPro" id="IPR027417">
    <property type="entry name" value="P-loop_NTPase"/>
</dbReference>
<dbReference type="EMBL" id="JACHHO010000001">
    <property type="protein sequence ID" value="MBB5203422.1"/>
    <property type="molecule type" value="Genomic_DNA"/>
</dbReference>
<dbReference type="PANTHER" id="PTHR24221:SF402">
    <property type="entry name" value="IRON-SULFUR CLUSTERS TRANSPORTER ABCB7, MITOCHONDRIAL"/>
    <property type="match status" value="1"/>
</dbReference>
<dbReference type="SUPFAM" id="SSF52540">
    <property type="entry name" value="P-loop containing nucleoside triphosphate hydrolases"/>
    <property type="match status" value="1"/>
</dbReference>
<dbReference type="PROSITE" id="PS50893">
    <property type="entry name" value="ABC_TRANSPORTER_2"/>
    <property type="match status" value="1"/>
</dbReference>
<evidence type="ECO:0000256" key="1">
    <source>
        <dbReference type="ARBA" id="ARBA00004651"/>
    </source>
</evidence>
<dbReference type="RefSeq" id="WP_138857522.1">
    <property type="nucleotide sequence ID" value="NZ_CP040709.1"/>
</dbReference>
<sequence length="607" mass="66659">MRRSELSTPPAQRRDGETLAKLLPYFWRYRWRVGLALAFMVGAKLANVGVPLLLKRLVDGLEGAAANPAFVIPLGLLLAYGGLRLCTSLFTELRELVFAKATEGAARQVSLQVFRHLHDLSLRFHLERQTGGMTRDIERGTRAVHALISYSLYSIVPTLIEVALVLTLLATQFDAAFAWITGAALALYIVYTISVTEWRTQFRRQLNELDSATHTQAIDSLLNYETVKYFGQEDFEARRYDGALEKLRRAQLKSQTTLSLLNTGQQAIIAIALVAMLWRATEGVAAGRLSLGDLVMINAFMIQLYIPLNFLGVLYREIKQSLTDLDKMFALLERPREVADAPDAPALQLRGASVRFEDVHFAYDPARPVLKGVSFEIPAGQKLAVVGPSGSGKSTLARLLFRFYDVQGGRVLIDGQDVRAVSQHSLRAALGIVPQDSVLFNDTLAYNIGYAKEGASEAEIEAAARAAQLHGFVASTPLGYATRVGERGLKLSGGEKQRVAIARTLLKDPPILIFDEATSALDSHNERAIQAQLDAVGRNKTVLMIAHRLSTVVDADQILVLEAGRVVERGRHAELLAAGGAYARMWALQAHEQHTERNSAPDGNQVA</sequence>
<dbReference type="GO" id="GO:0005524">
    <property type="term" value="F:ATP binding"/>
    <property type="evidence" value="ECO:0007669"/>
    <property type="project" value="UniProtKB-KW"/>
</dbReference>
<dbReference type="InterPro" id="IPR017871">
    <property type="entry name" value="ABC_transporter-like_CS"/>
</dbReference>
<evidence type="ECO:0000313" key="13">
    <source>
        <dbReference type="Proteomes" id="UP000554837"/>
    </source>
</evidence>
<protein>
    <submittedName>
        <fullName evidence="12">ATP-binding cassette subfamily B protein</fullName>
    </submittedName>
</protein>
<dbReference type="InterPro" id="IPR011527">
    <property type="entry name" value="ABC1_TM_dom"/>
</dbReference>
<organism evidence="12 13">
    <name type="scientific">Inhella inkyongensis</name>
    <dbReference type="NCBI Taxonomy" id="392593"/>
    <lineage>
        <taxon>Bacteria</taxon>
        <taxon>Pseudomonadati</taxon>
        <taxon>Pseudomonadota</taxon>
        <taxon>Betaproteobacteria</taxon>
        <taxon>Burkholderiales</taxon>
        <taxon>Sphaerotilaceae</taxon>
        <taxon>Inhella</taxon>
    </lineage>
</organism>
<dbReference type="CDD" id="cd18582">
    <property type="entry name" value="ABC_6TM_ATM1_ABCB7"/>
    <property type="match status" value="1"/>
</dbReference>
<feature type="domain" description="ABC transmembrane type-1" evidence="11">
    <location>
        <begin position="35"/>
        <end position="320"/>
    </location>
</feature>
<dbReference type="SMART" id="SM00382">
    <property type="entry name" value="AAA"/>
    <property type="match status" value="1"/>
</dbReference>
<feature type="transmembrane region" description="Helical" evidence="9">
    <location>
        <begin position="176"/>
        <end position="195"/>
    </location>
</feature>
<keyword evidence="3" id="KW-1003">Cell membrane</keyword>
<dbReference type="PANTHER" id="PTHR24221">
    <property type="entry name" value="ATP-BINDING CASSETTE SUB-FAMILY B"/>
    <property type="match status" value="1"/>
</dbReference>
<keyword evidence="7 9" id="KW-1133">Transmembrane helix</keyword>
<feature type="transmembrane region" description="Helical" evidence="9">
    <location>
        <begin position="66"/>
        <end position="86"/>
    </location>
</feature>
<keyword evidence="6 12" id="KW-0067">ATP-binding</keyword>
<dbReference type="Proteomes" id="UP000554837">
    <property type="component" value="Unassembled WGS sequence"/>
</dbReference>
<keyword evidence="2" id="KW-0813">Transport</keyword>
<evidence type="ECO:0000259" key="11">
    <source>
        <dbReference type="PROSITE" id="PS50929"/>
    </source>
</evidence>
<evidence type="ECO:0000256" key="2">
    <source>
        <dbReference type="ARBA" id="ARBA00022448"/>
    </source>
</evidence>
<evidence type="ECO:0000256" key="6">
    <source>
        <dbReference type="ARBA" id="ARBA00022840"/>
    </source>
</evidence>
<dbReference type="AlphaFoldDB" id="A0A840S1M1"/>
<evidence type="ECO:0000256" key="9">
    <source>
        <dbReference type="SAM" id="Phobius"/>
    </source>
</evidence>
<comment type="subcellular location">
    <subcellularLocation>
        <location evidence="1">Cell membrane</location>
        <topology evidence="1">Multi-pass membrane protein</topology>
    </subcellularLocation>
</comment>
<keyword evidence="13" id="KW-1185">Reference proteome</keyword>
<evidence type="ECO:0000313" key="12">
    <source>
        <dbReference type="EMBL" id="MBB5203422.1"/>
    </source>
</evidence>
<dbReference type="GO" id="GO:0140359">
    <property type="term" value="F:ABC-type transporter activity"/>
    <property type="evidence" value="ECO:0007669"/>
    <property type="project" value="InterPro"/>
</dbReference>
<feature type="transmembrane region" description="Helical" evidence="9">
    <location>
        <begin position="294"/>
        <end position="315"/>
    </location>
</feature>